<dbReference type="Proteomes" id="UP000046395">
    <property type="component" value="Unassembled WGS sequence"/>
</dbReference>
<evidence type="ECO:0000313" key="4">
    <source>
        <dbReference type="WBParaSite" id="TMUE_2000007832.1"/>
    </source>
</evidence>
<feature type="transmembrane region" description="Helical" evidence="2">
    <location>
        <begin position="12"/>
        <end position="36"/>
    </location>
</feature>
<evidence type="ECO:0000256" key="1">
    <source>
        <dbReference type="SAM" id="MobiDB-lite"/>
    </source>
</evidence>
<keyword evidence="3" id="KW-1185">Reference proteome</keyword>
<feature type="region of interest" description="Disordered" evidence="1">
    <location>
        <begin position="108"/>
        <end position="129"/>
    </location>
</feature>
<reference evidence="3" key="2">
    <citation type="submission" date="2014-03" db="EMBL/GenBank/DDBJ databases">
        <title>The whipworm genome and dual-species transcriptomics of an intimate host-pathogen interaction.</title>
        <authorList>
            <person name="Foth B.J."/>
            <person name="Tsai I.J."/>
            <person name="Reid A.J."/>
            <person name="Bancroft A.J."/>
            <person name="Nichol S."/>
            <person name="Tracey A."/>
            <person name="Holroyd N."/>
            <person name="Cotton J.A."/>
            <person name="Stanley E.J."/>
            <person name="Zarowiecki M."/>
            <person name="Liu J.Z."/>
            <person name="Huckvale T."/>
            <person name="Cooper P.J."/>
            <person name="Grencis R.K."/>
            <person name="Berriman M."/>
        </authorList>
    </citation>
    <scope>NUCLEOTIDE SEQUENCE [LARGE SCALE GENOMIC DNA]</scope>
    <source>
        <strain evidence="3">Edinburgh</strain>
    </source>
</reference>
<keyword evidence="2" id="KW-1133">Transmembrane helix</keyword>
<keyword evidence="2" id="KW-0812">Transmembrane</keyword>
<feature type="region of interest" description="Disordered" evidence="1">
    <location>
        <begin position="38"/>
        <end position="90"/>
    </location>
</feature>
<name>A0A5S6QLT3_TRIMR</name>
<proteinExistence type="predicted"/>
<dbReference type="WBParaSite" id="TMUE_2000007832.1">
    <property type="protein sequence ID" value="TMUE_2000007832.1"/>
    <property type="gene ID" value="WBGene00286802"/>
</dbReference>
<protein>
    <submittedName>
        <fullName evidence="4 5">Uncharacterized protein</fullName>
    </submittedName>
</protein>
<accession>A0A5S6QLT3</accession>
<evidence type="ECO:0000313" key="5">
    <source>
        <dbReference type="WBParaSite" id="TMUE_2000007832.2"/>
    </source>
</evidence>
<reference evidence="3" key="1">
    <citation type="submission" date="2013-11" db="EMBL/GenBank/DDBJ databases">
        <authorList>
            <person name="Aslett M."/>
        </authorList>
    </citation>
    <scope>NUCLEOTIDE SEQUENCE [LARGE SCALE GENOMIC DNA]</scope>
    <source>
        <strain evidence="3">Edinburgh</strain>
    </source>
</reference>
<reference evidence="4" key="3">
    <citation type="submission" date="2019-12" db="UniProtKB">
        <authorList>
            <consortium name="WormBaseParasite"/>
        </authorList>
    </citation>
    <scope>IDENTIFICATION</scope>
</reference>
<organism evidence="3 4">
    <name type="scientific">Trichuris muris</name>
    <name type="common">Mouse whipworm</name>
    <dbReference type="NCBI Taxonomy" id="70415"/>
    <lineage>
        <taxon>Eukaryota</taxon>
        <taxon>Metazoa</taxon>
        <taxon>Ecdysozoa</taxon>
        <taxon>Nematoda</taxon>
        <taxon>Enoplea</taxon>
        <taxon>Dorylaimia</taxon>
        <taxon>Trichinellida</taxon>
        <taxon>Trichuridae</taxon>
        <taxon>Trichuris</taxon>
    </lineage>
</organism>
<dbReference type="AlphaFoldDB" id="A0A5S6QLT3"/>
<dbReference type="WBParaSite" id="TMUE_2000007832.2">
    <property type="protein sequence ID" value="TMUE_2000007832.2"/>
    <property type="gene ID" value="WBGene00286802"/>
</dbReference>
<sequence length="129" mass="14110">MRVGSSLTEPAIEAMLIGTVVCVTLLIAVIVTLLACGGRKKKKQSDLNSSSDDPSKAGLTDECVLEVKVEEPEEQCPSTNRMDSSHRDVEQAASLKLMSIRRGNFQVQNPLVREDTSEGPSLHLMTERR</sequence>
<evidence type="ECO:0000256" key="2">
    <source>
        <dbReference type="SAM" id="Phobius"/>
    </source>
</evidence>
<keyword evidence="2" id="KW-0472">Membrane</keyword>
<evidence type="ECO:0000313" key="3">
    <source>
        <dbReference type="Proteomes" id="UP000046395"/>
    </source>
</evidence>